<dbReference type="InterPro" id="IPR029069">
    <property type="entry name" value="HotDog_dom_sf"/>
</dbReference>
<dbReference type="Pfam" id="PF01575">
    <property type="entry name" value="MaoC_dehydratas"/>
    <property type="match status" value="1"/>
</dbReference>
<proteinExistence type="inferred from homology"/>
<dbReference type="SUPFAM" id="SSF54637">
    <property type="entry name" value="Thioesterase/thiol ester dehydrase-isomerase"/>
    <property type="match status" value="1"/>
</dbReference>
<keyword evidence="4" id="KW-1185">Reference proteome</keyword>
<gene>
    <name evidence="3" type="ORF">AB0I59_33420</name>
</gene>
<sequence length="142" mass="15909">MTGPEVTVGSEVAPLERTIELRDMVAYAGATWDWHRMHYDFEYLQKRGLPAPVVDGQVFGALLAEQLQDWLGPRAVVRRLHFRFKNLVFAGETVRCTGRVIAVEGDTLRVEQRIVIIDGDEPERVAVEPAGAEIVLRAEEAP</sequence>
<dbReference type="EMBL" id="JBFALK010000022">
    <property type="protein sequence ID" value="MEV0973529.1"/>
    <property type="molecule type" value="Genomic_DNA"/>
</dbReference>
<dbReference type="InterPro" id="IPR002539">
    <property type="entry name" value="MaoC-like_dom"/>
</dbReference>
<dbReference type="Gene3D" id="3.10.129.10">
    <property type="entry name" value="Hotdog Thioesterase"/>
    <property type="match status" value="1"/>
</dbReference>
<organism evidence="3 4">
    <name type="scientific">Microtetraspora glauca</name>
    <dbReference type="NCBI Taxonomy" id="1996"/>
    <lineage>
        <taxon>Bacteria</taxon>
        <taxon>Bacillati</taxon>
        <taxon>Actinomycetota</taxon>
        <taxon>Actinomycetes</taxon>
        <taxon>Streptosporangiales</taxon>
        <taxon>Streptosporangiaceae</taxon>
        <taxon>Microtetraspora</taxon>
    </lineage>
</organism>
<evidence type="ECO:0000259" key="2">
    <source>
        <dbReference type="Pfam" id="PF01575"/>
    </source>
</evidence>
<evidence type="ECO:0000313" key="4">
    <source>
        <dbReference type="Proteomes" id="UP001551675"/>
    </source>
</evidence>
<comment type="similarity">
    <text evidence="1">Belongs to the enoyl-CoA hydratase/isomerase family.</text>
</comment>
<evidence type="ECO:0000313" key="3">
    <source>
        <dbReference type="EMBL" id="MEV0973529.1"/>
    </source>
</evidence>
<dbReference type="RefSeq" id="WP_228642515.1">
    <property type="nucleotide sequence ID" value="NZ_JBFALK010000022.1"/>
</dbReference>
<reference evidence="3 4" key="1">
    <citation type="submission" date="2024-06" db="EMBL/GenBank/DDBJ databases">
        <title>The Natural Products Discovery Center: Release of the First 8490 Sequenced Strains for Exploring Actinobacteria Biosynthetic Diversity.</title>
        <authorList>
            <person name="Kalkreuter E."/>
            <person name="Kautsar S.A."/>
            <person name="Yang D."/>
            <person name="Bader C.D."/>
            <person name="Teijaro C.N."/>
            <person name="Fluegel L."/>
            <person name="Davis C.M."/>
            <person name="Simpson J.R."/>
            <person name="Lauterbach L."/>
            <person name="Steele A.D."/>
            <person name="Gui C."/>
            <person name="Meng S."/>
            <person name="Li G."/>
            <person name="Viehrig K."/>
            <person name="Ye F."/>
            <person name="Su P."/>
            <person name="Kiefer A.F."/>
            <person name="Nichols A."/>
            <person name="Cepeda A.J."/>
            <person name="Yan W."/>
            <person name="Fan B."/>
            <person name="Jiang Y."/>
            <person name="Adhikari A."/>
            <person name="Zheng C.-J."/>
            <person name="Schuster L."/>
            <person name="Cowan T.M."/>
            <person name="Smanski M.J."/>
            <person name="Chevrette M.G."/>
            <person name="De Carvalho L.P.S."/>
            <person name="Shen B."/>
        </authorList>
    </citation>
    <scope>NUCLEOTIDE SEQUENCE [LARGE SCALE GENOMIC DNA]</scope>
    <source>
        <strain evidence="3 4">NPDC050100</strain>
    </source>
</reference>
<evidence type="ECO:0000256" key="1">
    <source>
        <dbReference type="ARBA" id="ARBA00005254"/>
    </source>
</evidence>
<name>A0ABV3GPJ2_MICGL</name>
<protein>
    <submittedName>
        <fullName evidence="3">MaoC/PaaZ C-terminal domain-containing protein</fullName>
    </submittedName>
</protein>
<feature type="domain" description="MaoC-like" evidence="2">
    <location>
        <begin position="12"/>
        <end position="100"/>
    </location>
</feature>
<accession>A0ABV3GPJ2</accession>
<dbReference type="Proteomes" id="UP001551675">
    <property type="component" value="Unassembled WGS sequence"/>
</dbReference>
<comment type="caution">
    <text evidence="3">The sequence shown here is derived from an EMBL/GenBank/DDBJ whole genome shotgun (WGS) entry which is preliminary data.</text>
</comment>